<dbReference type="GO" id="GO:0000272">
    <property type="term" value="P:polysaccharide catabolic process"/>
    <property type="evidence" value="ECO:0007669"/>
    <property type="project" value="InterPro"/>
</dbReference>
<feature type="domain" description="CBM6" evidence="6">
    <location>
        <begin position="37"/>
        <end position="165"/>
    </location>
</feature>
<feature type="active site" description="Proton donor" evidence="4">
    <location>
        <position position="346"/>
    </location>
</feature>
<dbReference type="PRINTS" id="PR00739">
    <property type="entry name" value="GLHYDRLASE26"/>
</dbReference>
<evidence type="ECO:0000256" key="5">
    <source>
        <dbReference type="SAM" id="SignalP"/>
    </source>
</evidence>
<dbReference type="SUPFAM" id="SSF63446">
    <property type="entry name" value="Type I dockerin domain"/>
    <property type="match status" value="1"/>
</dbReference>
<feature type="active site" description="Nucleophile" evidence="4">
    <location>
        <position position="453"/>
    </location>
</feature>
<keyword evidence="5" id="KW-0732">Signal</keyword>
<dbReference type="STRING" id="720554.Clocl_0901"/>
<reference evidence="10" key="1">
    <citation type="submission" date="2011-12" db="EMBL/GenBank/DDBJ databases">
        <title>Complete sequence of Clostridium clariflavum DSM 19732.</title>
        <authorList>
            <consortium name="US DOE Joint Genome Institute"/>
            <person name="Lucas S."/>
            <person name="Han J."/>
            <person name="Lapidus A."/>
            <person name="Cheng J.-F."/>
            <person name="Goodwin L."/>
            <person name="Pitluck S."/>
            <person name="Peters L."/>
            <person name="Teshima H."/>
            <person name="Detter J.C."/>
            <person name="Han C."/>
            <person name="Tapia R."/>
            <person name="Land M."/>
            <person name="Hauser L."/>
            <person name="Kyrpides N."/>
            <person name="Ivanova N."/>
            <person name="Pagani I."/>
            <person name="Kitzmiller T."/>
            <person name="Lynd L."/>
            <person name="Izquierdo J."/>
            <person name="Woyke T."/>
        </authorList>
    </citation>
    <scope>NUCLEOTIDE SEQUENCE [LARGE SCALE GENOMIC DNA]</scope>
    <source>
        <strain evidence="10">DSM 19732 / NBRC 101661 / EBR45</strain>
    </source>
</reference>
<dbReference type="Proteomes" id="UP000005435">
    <property type="component" value="Chromosome"/>
</dbReference>
<dbReference type="InterPro" id="IPR016134">
    <property type="entry name" value="Dockerin_dom"/>
</dbReference>
<feature type="signal peptide" evidence="5">
    <location>
        <begin position="1"/>
        <end position="31"/>
    </location>
</feature>
<evidence type="ECO:0000259" key="6">
    <source>
        <dbReference type="PROSITE" id="PS51175"/>
    </source>
</evidence>
<evidence type="ECO:0000256" key="3">
    <source>
        <dbReference type="ARBA" id="ARBA00023295"/>
    </source>
</evidence>
<dbReference type="SUPFAM" id="SSF49785">
    <property type="entry name" value="Galactose-binding domain-like"/>
    <property type="match status" value="1"/>
</dbReference>
<dbReference type="Gene3D" id="2.60.120.260">
    <property type="entry name" value="Galactose-binding domain-like"/>
    <property type="match status" value="1"/>
</dbReference>
<gene>
    <name evidence="9" type="ordered locus">Clocl_0901</name>
</gene>
<keyword evidence="2 4" id="KW-0378">Hydrolase</keyword>
<feature type="chain" id="PRO_5003511570" evidence="5">
    <location>
        <begin position="32"/>
        <end position="590"/>
    </location>
</feature>
<dbReference type="InterPro" id="IPR002105">
    <property type="entry name" value="Dockerin_1_rpt"/>
</dbReference>
<dbReference type="PANTHER" id="PTHR40079">
    <property type="entry name" value="MANNAN ENDO-1,4-BETA-MANNOSIDASE E-RELATED"/>
    <property type="match status" value="1"/>
</dbReference>
<dbReference type="GO" id="GO:0016985">
    <property type="term" value="F:mannan endo-1,4-beta-mannosidase activity"/>
    <property type="evidence" value="ECO:0007669"/>
    <property type="project" value="InterPro"/>
</dbReference>
<dbReference type="OrthoDB" id="9802773at2"/>
<dbReference type="Gene3D" id="1.10.1330.10">
    <property type="entry name" value="Dockerin domain"/>
    <property type="match status" value="1"/>
</dbReference>
<dbReference type="PROSITE" id="PS51764">
    <property type="entry name" value="GH26"/>
    <property type="match status" value="1"/>
</dbReference>
<keyword evidence="3 4" id="KW-0326">Glycosidase</keyword>
<dbReference type="CDD" id="cd14256">
    <property type="entry name" value="Dockerin_I"/>
    <property type="match status" value="1"/>
</dbReference>
<dbReference type="Pfam" id="PF02156">
    <property type="entry name" value="Glyco_hydro_26"/>
    <property type="match status" value="1"/>
</dbReference>
<dbReference type="GO" id="GO:0030246">
    <property type="term" value="F:carbohydrate binding"/>
    <property type="evidence" value="ECO:0007669"/>
    <property type="project" value="InterPro"/>
</dbReference>
<dbReference type="InterPro" id="IPR017853">
    <property type="entry name" value="GH"/>
</dbReference>
<feature type="domain" description="Dockerin" evidence="8">
    <location>
        <begin position="522"/>
        <end position="589"/>
    </location>
</feature>
<accession>G8LWF3</accession>
<name>G8LWF3_ACECE</name>
<evidence type="ECO:0000313" key="10">
    <source>
        <dbReference type="Proteomes" id="UP000005435"/>
    </source>
</evidence>
<evidence type="ECO:0000313" key="9">
    <source>
        <dbReference type="EMBL" id="AEV67579.1"/>
    </source>
</evidence>
<evidence type="ECO:0000256" key="4">
    <source>
        <dbReference type="PROSITE-ProRule" id="PRU01100"/>
    </source>
</evidence>
<dbReference type="PANTHER" id="PTHR40079:SF4">
    <property type="entry name" value="GH26 DOMAIN-CONTAINING PROTEIN-RELATED"/>
    <property type="match status" value="1"/>
</dbReference>
<dbReference type="HOGENOM" id="CLU_016930_1_0_9"/>
<protein>
    <submittedName>
        <fullName evidence="9">Beta-mannanase</fullName>
    </submittedName>
</protein>
<dbReference type="InterPro" id="IPR008979">
    <property type="entry name" value="Galactose-bd-like_sf"/>
</dbReference>
<dbReference type="PROSITE" id="PS51766">
    <property type="entry name" value="DOCKERIN"/>
    <property type="match status" value="1"/>
</dbReference>
<dbReference type="eggNOG" id="COG4124">
    <property type="taxonomic scope" value="Bacteria"/>
</dbReference>
<evidence type="ECO:0000259" key="8">
    <source>
        <dbReference type="PROSITE" id="PS51766"/>
    </source>
</evidence>
<feature type="domain" description="GH26" evidence="7">
    <location>
        <begin position="185"/>
        <end position="503"/>
    </location>
</feature>
<comment type="similarity">
    <text evidence="1 4">Belongs to the glycosyl hydrolase 26 family.</text>
</comment>
<dbReference type="InterPro" id="IPR000805">
    <property type="entry name" value="Glyco_hydro_26"/>
</dbReference>
<proteinExistence type="inferred from homology"/>
<dbReference type="InterPro" id="IPR022790">
    <property type="entry name" value="GH26_dom"/>
</dbReference>
<dbReference type="EMBL" id="CP003065">
    <property type="protein sequence ID" value="AEV67579.1"/>
    <property type="molecule type" value="Genomic_DNA"/>
</dbReference>
<evidence type="ECO:0000256" key="1">
    <source>
        <dbReference type="ARBA" id="ARBA00007754"/>
    </source>
</evidence>
<evidence type="ECO:0000256" key="2">
    <source>
        <dbReference type="ARBA" id="ARBA00022801"/>
    </source>
</evidence>
<organism evidence="9 10">
    <name type="scientific">Acetivibrio clariflavus (strain DSM 19732 / NBRC 101661 / EBR45)</name>
    <name type="common">Clostridium clariflavum</name>
    <dbReference type="NCBI Taxonomy" id="720554"/>
    <lineage>
        <taxon>Bacteria</taxon>
        <taxon>Bacillati</taxon>
        <taxon>Bacillota</taxon>
        <taxon>Clostridia</taxon>
        <taxon>Eubacteriales</taxon>
        <taxon>Oscillospiraceae</taxon>
        <taxon>Acetivibrio</taxon>
    </lineage>
</organism>
<evidence type="ECO:0000259" key="7">
    <source>
        <dbReference type="PROSITE" id="PS51764"/>
    </source>
</evidence>
<sequence length="590" mass="66952" precursor="true">MKIFFSRGLSLLATIAIVFSILLSVPASVNASNSLPVKVEAEDCILSNGATITTNVYGTEYPGYSGEGFVWVANSGTITLKVTVPENAMYELSTRCWMYLGKENETRLQAVSINGKPLGNFFIPNKGKWIDYSFGFFYLEAGTTTIEIGTSGSWGFILYDTITFDYADMPELKIDPILSDKNATPETKKLFEYLTSVYGKYVISGQQEIYGNGNNGNMELEFEYIYDKTGKYPAIRGFDFMNYNPLYGWEDGTTERIIDWVKNRGGIATACWHINVPVDFANYKLGEFVDWTKCTYKPTASFNTAKCLDKTSKEHAYLMMAIEDLAEQLLILQEAKVPVLFRPFHEAEGYNNIDGSGAWFWWGSAGAEVYKELWKLLYKTLTEDYGIHNLIWEVNLYTYANSYEWYPGDEYVDIIGYDKYEGSPTNWGTSAASSLFLTLVNYTNDTKMVALTENDVIPDIQNIVNESAWWLYFCPWYGEYLMNRNDPVLLNTIYNSEYVITLDELPKDLYDTGNYTPTPTPQKRIVGDLNSDGKFDSIDIALLKSHILGIETFNIDLTYADVNADGDINSIDYAYMKQRILGMISKFPIE</sequence>
<keyword evidence="10" id="KW-1185">Reference proteome</keyword>
<dbReference type="RefSeq" id="WP_014254201.1">
    <property type="nucleotide sequence ID" value="NC_016627.1"/>
</dbReference>
<dbReference type="Gene3D" id="3.20.20.80">
    <property type="entry name" value="Glycosidases"/>
    <property type="match status" value="1"/>
</dbReference>
<dbReference type="Pfam" id="PF00404">
    <property type="entry name" value="Dockerin_1"/>
    <property type="match status" value="1"/>
</dbReference>
<dbReference type="KEGG" id="ccl:Clocl_0901"/>
<dbReference type="AlphaFoldDB" id="G8LWF3"/>
<dbReference type="PROSITE" id="PS51175">
    <property type="entry name" value="CBM6"/>
    <property type="match status" value="1"/>
</dbReference>
<dbReference type="GO" id="GO:0006080">
    <property type="term" value="P:substituted mannan metabolic process"/>
    <property type="evidence" value="ECO:0007669"/>
    <property type="project" value="InterPro"/>
</dbReference>
<dbReference type="SUPFAM" id="SSF51445">
    <property type="entry name" value="(Trans)glycosidases"/>
    <property type="match status" value="1"/>
</dbReference>
<reference evidence="9 10" key="2">
    <citation type="journal article" date="2012" name="Stand. Genomic Sci.">
        <title>Complete Genome Sequence of Clostridium clariflavum DSM 19732.</title>
        <authorList>
            <person name="Izquierdo J.A."/>
            <person name="Goodwin L."/>
            <person name="Davenport K.W."/>
            <person name="Teshima H."/>
            <person name="Bruce D."/>
            <person name="Detter C."/>
            <person name="Tapia R."/>
            <person name="Han S."/>
            <person name="Land M."/>
            <person name="Hauser L."/>
            <person name="Jeffries C.D."/>
            <person name="Han J."/>
            <person name="Pitluck S."/>
            <person name="Nolan M."/>
            <person name="Chen A."/>
            <person name="Huntemann M."/>
            <person name="Mavromatis K."/>
            <person name="Mikhailova N."/>
            <person name="Liolios K."/>
            <person name="Woyke T."/>
            <person name="Lynd L.R."/>
        </authorList>
    </citation>
    <scope>NUCLEOTIDE SEQUENCE [LARGE SCALE GENOMIC DNA]</scope>
    <source>
        <strain evidence="10">DSM 19732 / NBRC 101661 / EBR45</strain>
    </source>
</reference>
<dbReference type="InterPro" id="IPR036439">
    <property type="entry name" value="Dockerin_dom_sf"/>
</dbReference>
<dbReference type="InterPro" id="IPR005084">
    <property type="entry name" value="CBM6"/>
</dbReference>